<dbReference type="RefSeq" id="WP_144869420.1">
    <property type="nucleotide sequence ID" value="NZ_LR213870.1"/>
</dbReference>
<organism evidence="4 5">
    <name type="scientific">Hyella patelloides LEGE 07179</name>
    <dbReference type="NCBI Taxonomy" id="945734"/>
    <lineage>
        <taxon>Bacteria</taxon>
        <taxon>Bacillati</taxon>
        <taxon>Cyanobacteriota</taxon>
        <taxon>Cyanophyceae</taxon>
        <taxon>Pleurocapsales</taxon>
        <taxon>Hyellaceae</taxon>
        <taxon>Hyella</taxon>
    </lineage>
</organism>
<dbReference type="SMART" id="SM00823">
    <property type="entry name" value="PKS_PP"/>
    <property type="match status" value="1"/>
</dbReference>
<dbReference type="OrthoDB" id="425617at2"/>
<dbReference type="EMBL" id="CAACVJ010000020">
    <property type="protein sequence ID" value="VEP11725.1"/>
    <property type="molecule type" value="Genomic_DNA"/>
</dbReference>
<dbReference type="Gene3D" id="1.10.1200.10">
    <property type="entry name" value="ACP-like"/>
    <property type="match status" value="1"/>
</dbReference>
<dbReference type="Pfam" id="PF00550">
    <property type="entry name" value="PP-binding"/>
    <property type="match status" value="1"/>
</dbReference>
<evidence type="ECO:0000313" key="4">
    <source>
        <dbReference type="EMBL" id="VEP11725.1"/>
    </source>
</evidence>
<dbReference type="InterPro" id="IPR006162">
    <property type="entry name" value="Ppantetheine_attach_site"/>
</dbReference>
<gene>
    <name evidence="4" type="ORF">H1P_1160006</name>
</gene>
<keyword evidence="1" id="KW-0596">Phosphopantetheine</keyword>
<dbReference type="InterPro" id="IPR009081">
    <property type="entry name" value="PP-bd_ACP"/>
</dbReference>
<evidence type="ECO:0000313" key="5">
    <source>
        <dbReference type="Proteomes" id="UP000320055"/>
    </source>
</evidence>
<evidence type="ECO:0000256" key="1">
    <source>
        <dbReference type="ARBA" id="ARBA00022450"/>
    </source>
</evidence>
<evidence type="ECO:0000256" key="2">
    <source>
        <dbReference type="ARBA" id="ARBA00022553"/>
    </source>
</evidence>
<name>A0A563VKB3_9CYAN</name>
<dbReference type="InterPro" id="IPR020806">
    <property type="entry name" value="PKS_PP-bd"/>
</dbReference>
<dbReference type="GO" id="GO:0031177">
    <property type="term" value="F:phosphopantetheine binding"/>
    <property type="evidence" value="ECO:0007669"/>
    <property type="project" value="InterPro"/>
</dbReference>
<accession>A0A563VKB3</accession>
<dbReference type="PROSITE" id="PS50075">
    <property type="entry name" value="CARRIER"/>
    <property type="match status" value="1"/>
</dbReference>
<dbReference type="SUPFAM" id="SSF47336">
    <property type="entry name" value="ACP-like"/>
    <property type="match status" value="1"/>
</dbReference>
<dbReference type="InterPro" id="IPR036736">
    <property type="entry name" value="ACP-like_sf"/>
</dbReference>
<keyword evidence="5" id="KW-1185">Reference proteome</keyword>
<feature type="domain" description="Carrier" evidence="3">
    <location>
        <begin position="10"/>
        <end position="84"/>
    </location>
</feature>
<evidence type="ECO:0000259" key="3">
    <source>
        <dbReference type="PROSITE" id="PS50075"/>
    </source>
</evidence>
<keyword evidence="2" id="KW-0597">Phosphoprotein</keyword>
<dbReference type="PROSITE" id="PS00012">
    <property type="entry name" value="PHOSPHOPANTETHEINE"/>
    <property type="match status" value="1"/>
</dbReference>
<protein>
    <recommendedName>
        <fullName evidence="3">Carrier domain-containing protein</fullName>
    </recommendedName>
</protein>
<dbReference type="SMART" id="SM01294">
    <property type="entry name" value="PKS_PP_betabranch"/>
    <property type="match status" value="1"/>
</dbReference>
<proteinExistence type="predicted"/>
<dbReference type="Proteomes" id="UP000320055">
    <property type="component" value="Unassembled WGS sequence"/>
</dbReference>
<sequence>MPNSSMSNQTTVENWLKAQLAEQLSLEAEAIKATEPLTRYGLDSIDAVTMVGDIEDVLDEELPSTLFWDYPTIAKSAQFLVENYDVSALADAKDEPVEELEETVAAPVASAGKSKGWGGLFG</sequence>
<dbReference type="AlphaFoldDB" id="A0A563VKB3"/>
<reference evidence="4 5" key="1">
    <citation type="submission" date="2019-01" db="EMBL/GenBank/DDBJ databases">
        <authorList>
            <person name="Brito A."/>
        </authorList>
    </citation>
    <scope>NUCLEOTIDE SEQUENCE [LARGE SCALE GENOMIC DNA]</scope>
    <source>
        <strain evidence="4">1</strain>
    </source>
</reference>